<evidence type="ECO:0000259" key="1">
    <source>
        <dbReference type="SMART" id="SM01008"/>
    </source>
</evidence>
<keyword evidence="3" id="KW-1185">Reference proteome</keyword>
<gene>
    <name evidence="2" type="ORF">R4I43_04105</name>
</gene>
<protein>
    <submittedName>
        <fullName evidence="2">Molybdopterin cofactor-binding domain-containing protein</fullName>
    </submittedName>
</protein>
<dbReference type="SMART" id="SM01008">
    <property type="entry name" value="Ald_Xan_dh_C"/>
    <property type="match status" value="1"/>
</dbReference>
<accession>A0ABU6A4T2</accession>
<dbReference type="EMBL" id="JAWLNX010000002">
    <property type="protein sequence ID" value="MEB3366580.1"/>
    <property type="molecule type" value="Genomic_DNA"/>
</dbReference>
<evidence type="ECO:0000313" key="2">
    <source>
        <dbReference type="EMBL" id="MEB3366580.1"/>
    </source>
</evidence>
<reference evidence="2 3" key="1">
    <citation type="submission" date="2023-10" db="EMBL/GenBank/DDBJ databases">
        <title>Saccharopolyspora sp. nov., isolated from mangrove soil.</title>
        <authorList>
            <person name="Lu Y."/>
            <person name="Liu W."/>
        </authorList>
    </citation>
    <scope>NUCLEOTIDE SEQUENCE [LARGE SCALE GENOMIC DNA]</scope>
    <source>
        <strain evidence="2 3">S2-29</strain>
    </source>
</reference>
<evidence type="ECO:0000313" key="3">
    <source>
        <dbReference type="Proteomes" id="UP001327093"/>
    </source>
</evidence>
<comment type="caution">
    <text evidence="2">The sequence shown here is derived from an EMBL/GenBank/DDBJ whole genome shotgun (WGS) entry which is preliminary data.</text>
</comment>
<dbReference type="PANTHER" id="PTHR47495:SF1">
    <property type="entry name" value="BLL3820 PROTEIN"/>
    <property type="match status" value="1"/>
</dbReference>
<dbReference type="Gene3D" id="3.90.1170.50">
    <property type="entry name" value="Aldehyde oxidase/xanthine dehydrogenase, a/b hammerhead"/>
    <property type="match status" value="1"/>
</dbReference>
<feature type="domain" description="Aldehyde oxidase/xanthine dehydrogenase a/b hammerhead" evidence="1">
    <location>
        <begin position="144"/>
        <end position="209"/>
    </location>
</feature>
<dbReference type="InterPro" id="IPR000674">
    <property type="entry name" value="Ald_Oxase/Xan_DH_a/b"/>
</dbReference>
<proteinExistence type="predicted"/>
<dbReference type="InterPro" id="IPR037165">
    <property type="entry name" value="AldOxase/xan_DH_Mopterin-bd_sf"/>
</dbReference>
<organism evidence="2 3">
    <name type="scientific">Saccharopolyspora mangrovi</name>
    <dbReference type="NCBI Taxonomy" id="3082379"/>
    <lineage>
        <taxon>Bacteria</taxon>
        <taxon>Bacillati</taxon>
        <taxon>Actinomycetota</taxon>
        <taxon>Actinomycetes</taxon>
        <taxon>Pseudonocardiales</taxon>
        <taxon>Pseudonocardiaceae</taxon>
        <taxon>Saccharopolyspora</taxon>
    </lineage>
</organism>
<dbReference type="Pfam" id="PF20256">
    <property type="entry name" value="MoCoBD_2"/>
    <property type="match status" value="1"/>
</dbReference>
<sequence length="212" mass="22281">MPRLEVGQGINTSVVMMIAEEMDTRPSDIVVEISDARPELFINHFTGFSSGVRALWKPLASMAAAARSRLVTAAGKRLGVPATSLSVRDTAVHAPDGRSLTFGKLAKEAAKVTVPAVPASPKKTEQHKVLGKPMSRVDARGMVTGATQYVGDIKIPGSVVAVVVRPPTVDGKVAAFDDSTVRSPPGVSDVVELSSGVAVRAENTWQELEAAK</sequence>
<dbReference type="RefSeq" id="WP_324264148.1">
    <property type="nucleotide sequence ID" value="NZ_JAWLNX010000002.1"/>
</dbReference>
<dbReference type="Proteomes" id="UP001327093">
    <property type="component" value="Unassembled WGS sequence"/>
</dbReference>
<dbReference type="Gene3D" id="3.30.365.10">
    <property type="entry name" value="Aldehyde oxidase/xanthine dehydrogenase, molybdopterin binding domain"/>
    <property type="match status" value="1"/>
</dbReference>
<dbReference type="InterPro" id="IPR046867">
    <property type="entry name" value="AldOxase/xan_DH_MoCoBD2"/>
</dbReference>
<dbReference type="PANTHER" id="PTHR47495">
    <property type="entry name" value="ALDEHYDE DEHYDROGENASE"/>
    <property type="match status" value="1"/>
</dbReference>
<dbReference type="InterPro" id="IPR052516">
    <property type="entry name" value="N-heterocyclic_Hydroxylase"/>
</dbReference>
<name>A0ABU6A4T2_9PSEU</name>
<dbReference type="SUPFAM" id="SSF56003">
    <property type="entry name" value="Molybdenum cofactor-binding domain"/>
    <property type="match status" value="1"/>
</dbReference>